<reference evidence="10 11" key="1">
    <citation type="submission" date="2009-11" db="EMBL/GenBank/DDBJ databases">
        <title>Annotation of Allomyces macrogynus ATCC 38327.</title>
        <authorList>
            <consortium name="The Broad Institute Genome Sequencing Platform"/>
            <person name="Russ C."/>
            <person name="Cuomo C."/>
            <person name="Burger G."/>
            <person name="Gray M.W."/>
            <person name="Holland P.W.H."/>
            <person name="King N."/>
            <person name="Lang F.B.F."/>
            <person name="Roger A.J."/>
            <person name="Ruiz-Trillo I."/>
            <person name="Young S.K."/>
            <person name="Zeng Q."/>
            <person name="Gargeya S."/>
            <person name="Fitzgerald M."/>
            <person name="Haas B."/>
            <person name="Abouelleil A."/>
            <person name="Alvarado L."/>
            <person name="Arachchi H.M."/>
            <person name="Berlin A."/>
            <person name="Chapman S.B."/>
            <person name="Gearin G."/>
            <person name="Goldberg J."/>
            <person name="Griggs A."/>
            <person name="Gujja S."/>
            <person name="Hansen M."/>
            <person name="Heiman D."/>
            <person name="Howarth C."/>
            <person name="Larimer J."/>
            <person name="Lui A."/>
            <person name="MacDonald P.J.P."/>
            <person name="McCowen C."/>
            <person name="Montmayeur A."/>
            <person name="Murphy C."/>
            <person name="Neiman D."/>
            <person name="Pearson M."/>
            <person name="Priest M."/>
            <person name="Roberts A."/>
            <person name="Saif S."/>
            <person name="Shea T."/>
            <person name="Sisk P."/>
            <person name="Stolte C."/>
            <person name="Sykes S."/>
            <person name="Wortman J."/>
            <person name="Nusbaum C."/>
            <person name="Birren B."/>
        </authorList>
    </citation>
    <scope>NUCLEOTIDE SEQUENCE [LARGE SCALE GENOMIC DNA]</scope>
    <source>
        <strain evidence="10 11">ATCC 38327</strain>
    </source>
</reference>
<dbReference type="eggNOG" id="KOG0123">
    <property type="taxonomic scope" value="Eukaryota"/>
</dbReference>
<dbReference type="OrthoDB" id="19742at2759"/>
<dbReference type="Proteomes" id="UP000054350">
    <property type="component" value="Unassembled WGS sequence"/>
</dbReference>
<dbReference type="VEuPathDB" id="FungiDB:AMAG_19329"/>
<dbReference type="EMBL" id="GG745349">
    <property type="protein sequence ID" value="KNE66052.1"/>
    <property type="molecule type" value="Genomic_DNA"/>
</dbReference>
<dbReference type="AlphaFoldDB" id="A0A0L0SU40"/>
<dbReference type="GO" id="GO:0005634">
    <property type="term" value="C:nucleus"/>
    <property type="evidence" value="ECO:0007669"/>
    <property type="project" value="UniProtKB-SubCell"/>
</dbReference>
<dbReference type="InterPro" id="IPR045305">
    <property type="entry name" value="RRM2_I_PABPs"/>
</dbReference>
<comment type="similarity">
    <text evidence="3">Belongs to the polyadenylate-binding protein type-1 family.</text>
</comment>
<feature type="domain" description="RRM" evidence="9">
    <location>
        <begin position="15"/>
        <end position="91"/>
    </location>
</feature>
<evidence type="ECO:0000256" key="3">
    <source>
        <dbReference type="ARBA" id="ARBA00008557"/>
    </source>
</evidence>
<sequence>MWSQRDPSLRRSGQGNIFIKNLDPSIDNKALHDTFAAFGKILSCKVATRDGQSLGYGFVHYETKEAADAAIQAVNGMLLNDKAVYVGHHVPKKQREAEMAVQRAKFTNLYVKNLPEDMTEDAFTNMFAEFGPVLSAVIQRDDEGKSKGFGFVNYGEHEAAQKAVEELNEKEIDGKPLPVAEAAGYSASRIRDSGGFRDPV</sequence>
<accession>A0A0L0SU40</accession>
<reference evidence="11" key="2">
    <citation type="submission" date="2009-11" db="EMBL/GenBank/DDBJ databases">
        <title>The Genome Sequence of Allomyces macrogynus strain ATCC 38327.</title>
        <authorList>
            <consortium name="The Broad Institute Genome Sequencing Platform"/>
            <person name="Russ C."/>
            <person name="Cuomo C."/>
            <person name="Shea T."/>
            <person name="Young S.K."/>
            <person name="Zeng Q."/>
            <person name="Koehrsen M."/>
            <person name="Haas B."/>
            <person name="Borodovsky M."/>
            <person name="Guigo R."/>
            <person name="Alvarado L."/>
            <person name="Berlin A."/>
            <person name="Borenstein D."/>
            <person name="Chen Z."/>
            <person name="Engels R."/>
            <person name="Freedman E."/>
            <person name="Gellesch M."/>
            <person name="Goldberg J."/>
            <person name="Griggs A."/>
            <person name="Gujja S."/>
            <person name="Heiman D."/>
            <person name="Hepburn T."/>
            <person name="Howarth C."/>
            <person name="Jen D."/>
            <person name="Larson L."/>
            <person name="Lewis B."/>
            <person name="Mehta T."/>
            <person name="Park D."/>
            <person name="Pearson M."/>
            <person name="Roberts A."/>
            <person name="Saif S."/>
            <person name="Shenoy N."/>
            <person name="Sisk P."/>
            <person name="Stolte C."/>
            <person name="Sykes S."/>
            <person name="Walk T."/>
            <person name="White J."/>
            <person name="Yandava C."/>
            <person name="Burger G."/>
            <person name="Gray M.W."/>
            <person name="Holland P.W.H."/>
            <person name="King N."/>
            <person name="Lang F.B.F."/>
            <person name="Roger A.J."/>
            <person name="Ruiz-Trillo I."/>
            <person name="Lander E."/>
            <person name="Nusbaum C."/>
        </authorList>
    </citation>
    <scope>NUCLEOTIDE SEQUENCE [LARGE SCALE GENOMIC DNA]</scope>
    <source>
        <strain evidence="11">ATCC 38327</strain>
    </source>
</reference>
<dbReference type="OMA" id="MRDPDGR"/>
<dbReference type="GO" id="GO:0003723">
    <property type="term" value="F:RNA binding"/>
    <property type="evidence" value="ECO:0007669"/>
    <property type="project" value="UniProtKB-UniRule"/>
</dbReference>
<protein>
    <recommendedName>
        <fullName evidence="9">RRM domain-containing protein</fullName>
    </recommendedName>
</protein>
<evidence type="ECO:0000313" key="11">
    <source>
        <dbReference type="Proteomes" id="UP000054350"/>
    </source>
</evidence>
<dbReference type="InterPro" id="IPR000504">
    <property type="entry name" value="RRM_dom"/>
</dbReference>
<dbReference type="Gene3D" id="3.30.70.330">
    <property type="match status" value="2"/>
</dbReference>
<keyword evidence="7" id="KW-0539">Nucleus</keyword>
<dbReference type="FunFam" id="3.30.70.330:FF:000003">
    <property type="entry name" value="Polyadenylate-binding protein"/>
    <property type="match status" value="1"/>
</dbReference>
<dbReference type="Pfam" id="PF00076">
    <property type="entry name" value="RRM_1"/>
    <property type="match status" value="2"/>
</dbReference>
<keyword evidence="4" id="KW-0963">Cytoplasm</keyword>
<dbReference type="InterPro" id="IPR012677">
    <property type="entry name" value="Nucleotide-bd_a/b_plait_sf"/>
</dbReference>
<proteinExistence type="inferred from homology"/>
<dbReference type="PROSITE" id="PS50102">
    <property type="entry name" value="RRM"/>
    <property type="match status" value="2"/>
</dbReference>
<dbReference type="STRING" id="578462.A0A0L0SU40"/>
<evidence type="ECO:0000256" key="1">
    <source>
        <dbReference type="ARBA" id="ARBA00004123"/>
    </source>
</evidence>
<evidence type="ECO:0000256" key="4">
    <source>
        <dbReference type="ARBA" id="ARBA00022490"/>
    </source>
</evidence>
<evidence type="ECO:0000313" key="10">
    <source>
        <dbReference type="EMBL" id="KNE66052.1"/>
    </source>
</evidence>
<dbReference type="CDD" id="cd12379">
    <property type="entry name" value="RRM2_I_PABPs"/>
    <property type="match status" value="1"/>
</dbReference>
<dbReference type="FunFam" id="3.30.70.330:FF:000651">
    <property type="entry name" value="Poly(A) binding protein cytoplasmic 1 like"/>
    <property type="match status" value="1"/>
</dbReference>
<evidence type="ECO:0000256" key="8">
    <source>
        <dbReference type="PROSITE-ProRule" id="PRU00176"/>
    </source>
</evidence>
<evidence type="ECO:0000256" key="7">
    <source>
        <dbReference type="ARBA" id="ARBA00023242"/>
    </source>
</evidence>
<dbReference type="CDD" id="cd12380">
    <property type="entry name" value="RRM3_I_PABPs"/>
    <property type="match status" value="1"/>
</dbReference>
<dbReference type="PANTHER" id="PTHR24012">
    <property type="entry name" value="RNA BINDING PROTEIN"/>
    <property type="match status" value="1"/>
</dbReference>
<keyword evidence="5" id="KW-0677">Repeat</keyword>
<feature type="domain" description="RRM" evidence="9">
    <location>
        <begin position="107"/>
        <end position="184"/>
    </location>
</feature>
<name>A0A0L0SU40_ALLM3</name>
<dbReference type="GO" id="GO:0005737">
    <property type="term" value="C:cytoplasm"/>
    <property type="evidence" value="ECO:0007669"/>
    <property type="project" value="UniProtKB-SubCell"/>
</dbReference>
<organism evidence="10 11">
    <name type="scientific">Allomyces macrogynus (strain ATCC 38327)</name>
    <name type="common">Allomyces javanicus var. macrogynus</name>
    <dbReference type="NCBI Taxonomy" id="578462"/>
    <lineage>
        <taxon>Eukaryota</taxon>
        <taxon>Fungi</taxon>
        <taxon>Fungi incertae sedis</taxon>
        <taxon>Blastocladiomycota</taxon>
        <taxon>Blastocladiomycetes</taxon>
        <taxon>Blastocladiales</taxon>
        <taxon>Blastocladiaceae</taxon>
        <taxon>Allomyces</taxon>
    </lineage>
</organism>
<evidence type="ECO:0000256" key="2">
    <source>
        <dbReference type="ARBA" id="ARBA00004496"/>
    </source>
</evidence>
<evidence type="ECO:0000259" key="9">
    <source>
        <dbReference type="PROSITE" id="PS50102"/>
    </source>
</evidence>
<dbReference type="InterPro" id="IPR035979">
    <property type="entry name" value="RBD_domain_sf"/>
</dbReference>
<keyword evidence="6 8" id="KW-0694">RNA-binding</keyword>
<comment type="subcellular location">
    <subcellularLocation>
        <location evidence="2">Cytoplasm</location>
    </subcellularLocation>
    <subcellularLocation>
        <location evidence="1">Nucleus</location>
    </subcellularLocation>
</comment>
<keyword evidence="11" id="KW-1185">Reference proteome</keyword>
<gene>
    <name evidence="10" type="ORF">AMAG_19329</name>
</gene>
<evidence type="ECO:0000256" key="6">
    <source>
        <dbReference type="ARBA" id="ARBA00022884"/>
    </source>
</evidence>
<evidence type="ECO:0000256" key="5">
    <source>
        <dbReference type="ARBA" id="ARBA00022737"/>
    </source>
</evidence>
<dbReference type="SUPFAM" id="SSF54928">
    <property type="entry name" value="RNA-binding domain, RBD"/>
    <property type="match status" value="2"/>
</dbReference>
<dbReference type="SMART" id="SM00360">
    <property type="entry name" value="RRM"/>
    <property type="match status" value="2"/>
</dbReference>